<protein>
    <submittedName>
        <fullName evidence="9">Putative basic leucine zipper 9</fullName>
    </submittedName>
</protein>
<reference evidence="9" key="1">
    <citation type="submission" date="2019-08" db="EMBL/GenBank/DDBJ databases">
        <title>Reference gene set and small RNA set construction with multiple tissues from Davidia involucrata Baill.</title>
        <authorList>
            <person name="Yang H."/>
            <person name="Zhou C."/>
            <person name="Li G."/>
            <person name="Wang J."/>
            <person name="Gao P."/>
            <person name="Wang M."/>
            <person name="Wang R."/>
            <person name="Zhao Y."/>
        </authorList>
    </citation>
    <scope>NUCLEOTIDE SEQUENCE</scope>
    <source>
        <tissue evidence="9">Mixed with DoveR01_LX</tissue>
    </source>
</reference>
<evidence type="ECO:0000256" key="7">
    <source>
        <dbReference type="SAM" id="MobiDB-lite"/>
    </source>
</evidence>
<feature type="coiled-coil region" evidence="6">
    <location>
        <begin position="184"/>
        <end position="253"/>
    </location>
</feature>
<evidence type="ECO:0000256" key="2">
    <source>
        <dbReference type="ARBA" id="ARBA00023015"/>
    </source>
</evidence>
<evidence type="ECO:0000313" key="9">
    <source>
        <dbReference type="EMBL" id="MPA54011.1"/>
    </source>
</evidence>
<dbReference type="InterPro" id="IPR044168">
    <property type="entry name" value="RISBZ3/4/5"/>
</dbReference>
<accession>A0A5B7AES0</accession>
<evidence type="ECO:0000256" key="1">
    <source>
        <dbReference type="ARBA" id="ARBA00004123"/>
    </source>
</evidence>
<keyword evidence="6" id="KW-0175">Coiled coil</keyword>
<organism evidence="9">
    <name type="scientific">Davidia involucrata</name>
    <name type="common">Dove tree</name>
    <dbReference type="NCBI Taxonomy" id="16924"/>
    <lineage>
        <taxon>Eukaryota</taxon>
        <taxon>Viridiplantae</taxon>
        <taxon>Streptophyta</taxon>
        <taxon>Embryophyta</taxon>
        <taxon>Tracheophyta</taxon>
        <taxon>Spermatophyta</taxon>
        <taxon>Magnoliopsida</taxon>
        <taxon>eudicotyledons</taxon>
        <taxon>Gunneridae</taxon>
        <taxon>Pentapetalae</taxon>
        <taxon>asterids</taxon>
        <taxon>Cornales</taxon>
        <taxon>Nyssaceae</taxon>
        <taxon>Davidia</taxon>
    </lineage>
</organism>
<gene>
    <name evidence="9" type="ORF">Din_023452</name>
</gene>
<dbReference type="SMART" id="SM00338">
    <property type="entry name" value="BRLZ"/>
    <property type="match status" value="1"/>
</dbReference>
<feature type="region of interest" description="Disordered" evidence="7">
    <location>
        <begin position="125"/>
        <end position="173"/>
    </location>
</feature>
<feature type="compositionally biased region" description="Polar residues" evidence="7">
    <location>
        <begin position="139"/>
        <end position="150"/>
    </location>
</feature>
<dbReference type="AlphaFoldDB" id="A0A5B7AES0"/>
<dbReference type="FunFam" id="1.20.5.170:FF:000020">
    <property type="entry name" value="BZIP transcription factor"/>
    <property type="match status" value="1"/>
</dbReference>
<feature type="domain" description="BZIP" evidence="8">
    <location>
        <begin position="173"/>
        <end position="236"/>
    </location>
</feature>
<sequence>MDQKPVSSIFAEADMKRSASELDFEELLQTIGPEIADNDNRIDKDEKIGDIRTQRARVFASTDGLFAVEYHDKSFSDVCAHDLSFPFRNRQEIMNGYSSCGLTENLQLYPNDNPKDSCISASTCVRSPTSATKPKGRDNQATGATSGSSREQSDDDDLETEVGPCEQSTDPTQLKHIKRMISNRESARRSRRRKQAHLAELEQQVEKLRGDNASLFKEYTDATQQFKDATTNNRVLKSDVEALRAKVKLAEDIVARGSMSLSHLLQHQLNATQAFSTRNMYRVGNVSPTVTVRGDDALCPGITISGQNSALGVLENADTFNGSINNGIMSDNVSCVPEIWP</sequence>
<keyword evidence="4" id="KW-0804">Transcription</keyword>
<evidence type="ECO:0000256" key="5">
    <source>
        <dbReference type="ARBA" id="ARBA00023242"/>
    </source>
</evidence>
<dbReference type="EMBL" id="GHES01023452">
    <property type="protein sequence ID" value="MPA54011.1"/>
    <property type="molecule type" value="Transcribed_RNA"/>
</dbReference>
<comment type="subcellular location">
    <subcellularLocation>
        <location evidence="1">Nucleus</location>
    </subcellularLocation>
</comment>
<dbReference type="InterPro" id="IPR046347">
    <property type="entry name" value="bZIP_sf"/>
</dbReference>
<evidence type="ECO:0000259" key="8">
    <source>
        <dbReference type="PROSITE" id="PS50217"/>
    </source>
</evidence>
<dbReference type="PANTHER" id="PTHR47693">
    <property type="entry name" value="BZIP TRANSCRIPTION FACTOR RISBZ3-RELATED"/>
    <property type="match status" value="1"/>
</dbReference>
<dbReference type="PROSITE" id="PS00036">
    <property type="entry name" value="BZIP_BASIC"/>
    <property type="match status" value="1"/>
</dbReference>
<dbReference type="PROSITE" id="PS50217">
    <property type="entry name" value="BZIP"/>
    <property type="match status" value="1"/>
</dbReference>
<name>A0A5B7AES0_DAVIN</name>
<dbReference type="GO" id="GO:0003700">
    <property type="term" value="F:DNA-binding transcription factor activity"/>
    <property type="evidence" value="ECO:0007669"/>
    <property type="project" value="InterPro"/>
</dbReference>
<keyword evidence="3" id="KW-0238">DNA-binding</keyword>
<keyword evidence="2" id="KW-0805">Transcription regulation</keyword>
<dbReference type="GO" id="GO:0005634">
    <property type="term" value="C:nucleus"/>
    <property type="evidence" value="ECO:0007669"/>
    <property type="project" value="UniProtKB-SubCell"/>
</dbReference>
<dbReference type="GO" id="GO:0046983">
    <property type="term" value="F:protein dimerization activity"/>
    <property type="evidence" value="ECO:0007669"/>
    <property type="project" value="UniProtKB-ARBA"/>
</dbReference>
<dbReference type="InterPro" id="IPR004827">
    <property type="entry name" value="bZIP"/>
</dbReference>
<dbReference type="GO" id="GO:0003677">
    <property type="term" value="F:DNA binding"/>
    <property type="evidence" value="ECO:0007669"/>
    <property type="project" value="UniProtKB-KW"/>
</dbReference>
<evidence type="ECO:0000256" key="6">
    <source>
        <dbReference type="SAM" id="Coils"/>
    </source>
</evidence>
<keyword evidence="5" id="KW-0539">Nucleus</keyword>
<dbReference type="Pfam" id="PF00170">
    <property type="entry name" value="bZIP_1"/>
    <property type="match status" value="1"/>
</dbReference>
<evidence type="ECO:0000256" key="3">
    <source>
        <dbReference type="ARBA" id="ARBA00023125"/>
    </source>
</evidence>
<evidence type="ECO:0000256" key="4">
    <source>
        <dbReference type="ARBA" id="ARBA00023163"/>
    </source>
</evidence>
<proteinExistence type="predicted"/>
<dbReference type="PANTHER" id="PTHR47693:SF1">
    <property type="entry name" value="BZIP TRANSCRIPTION FACTOR RISBZ3"/>
    <property type="match status" value="1"/>
</dbReference>
<dbReference type="Gene3D" id="1.20.5.170">
    <property type="match status" value="1"/>
</dbReference>
<dbReference type="SUPFAM" id="SSF57959">
    <property type="entry name" value="Leucine zipper domain"/>
    <property type="match status" value="1"/>
</dbReference>